<name>A0A9P1D5T9_9DINO</name>
<evidence type="ECO:0000313" key="2">
    <source>
        <dbReference type="EMBL" id="CAI4003486.1"/>
    </source>
</evidence>
<dbReference type="EMBL" id="CAMXCT030003277">
    <property type="protein sequence ID" value="CAL4790798.1"/>
    <property type="molecule type" value="Genomic_DNA"/>
</dbReference>
<dbReference type="EMBL" id="CAMXCT020003277">
    <property type="protein sequence ID" value="CAL1156861.1"/>
    <property type="molecule type" value="Genomic_DNA"/>
</dbReference>
<sequence>MTCASDFRPSVSLKRSTGGEPLETFSADELAEFGGWVCRFQHVRVIERSTEGLHSIVKRTLARAPAASLSYLSLDLRFSQLVHTAIVEPRLFQHAIENLYKSLSSLSGFRTAVVAILGLRQANLHICNLKERQLADLLYRDDLSLKHSTAGQIRMAVDNLLQKNAAEADSGESGKRKAEALSAALVEFLVEVCERDRHILVAFPRNFIEDRLCSMESAFSSKALSHGDGATLHGGDNHFALPAQETAKNSLDLTHLTLKNQNVFLRIERNFYQHMTLQQKPTDFDVHVQIFEKRCAESIDGQEEIAPLGEARLCNLKDASATDLTRKATLWTLQEIKIDPLDDSDAGDLLLQMAEAKAWGSSFARVGSSNCTSFFIPEPDPDAGVDDDVACAKLLAAGLIVESKSNPRHFYITTKGAKNLQMRLLAGSEQSLEEYHKLPVGEGDIRLVFPDRTQMFLDRPVECDITFSIGPRFELFMMMLHCGWEVQDLDRNDFFSKGDEKEFTILTPGAGSFHRSYLQVLLQCDWLFEAGISSIFHCQSKAYYDCILSLAKMGAAENLKNLKPHRPAAEYKQMVKMQQEPGGGKANRSKGTDLLQEEEEPNFFLSSSRASR</sequence>
<dbReference type="Proteomes" id="UP001152797">
    <property type="component" value="Unassembled WGS sequence"/>
</dbReference>
<comment type="caution">
    <text evidence="2">The sequence shown here is derived from an EMBL/GenBank/DDBJ whole genome shotgun (WGS) entry which is preliminary data.</text>
</comment>
<organism evidence="2">
    <name type="scientific">Cladocopium goreaui</name>
    <dbReference type="NCBI Taxonomy" id="2562237"/>
    <lineage>
        <taxon>Eukaryota</taxon>
        <taxon>Sar</taxon>
        <taxon>Alveolata</taxon>
        <taxon>Dinophyceae</taxon>
        <taxon>Suessiales</taxon>
        <taxon>Symbiodiniaceae</taxon>
        <taxon>Cladocopium</taxon>
    </lineage>
</organism>
<feature type="region of interest" description="Disordered" evidence="1">
    <location>
        <begin position="574"/>
        <end position="612"/>
    </location>
</feature>
<reference evidence="3" key="2">
    <citation type="submission" date="2024-04" db="EMBL/GenBank/DDBJ databases">
        <authorList>
            <person name="Chen Y."/>
            <person name="Shah S."/>
            <person name="Dougan E. K."/>
            <person name="Thang M."/>
            <person name="Chan C."/>
        </authorList>
    </citation>
    <scope>NUCLEOTIDE SEQUENCE [LARGE SCALE GENOMIC DNA]</scope>
</reference>
<gene>
    <name evidence="2" type="ORF">C1SCF055_LOCUS29350</name>
</gene>
<keyword evidence="4" id="KW-1185">Reference proteome</keyword>
<dbReference type="AlphaFoldDB" id="A0A9P1D5T9"/>
<reference evidence="2" key="1">
    <citation type="submission" date="2022-10" db="EMBL/GenBank/DDBJ databases">
        <authorList>
            <person name="Chen Y."/>
            <person name="Dougan E. K."/>
            <person name="Chan C."/>
            <person name="Rhodes N."/>
            <person name="Thang M."/>
        </authorList>
    </citation>
    <scope>NUCLEOTIDE SEQUENCE</scope>
</reference>
<evidence type="ECO:0000256" key="1">
    <source>
        <dbReference type="SAM" id="MobiDB-lite"/>
    </source>
</evidence>
<evidence type="ECO:0000313" key="4">
    <source>
        <dbReference type="Proteomes" id="UP001152797"/>
    </source>
</evidence>
<proteinExistence type="predicted"/>
<accession>A0A9P1D5T9</accession>
<dbReference type="EMBL" id="CAMXCT010003277">
    <property type="protein sequence ID" value="CAI4003486.1"/>
    <property type="molecule type" value="Genomic_DNA"/>
</dbReference>
<evidence type="ECO:0000313" key="3">
    <source>
        <dbReference type="EMBL" id="CAL1156861.1"/>
    </source>
</evidence>
<protein>
    <submittedName>
        <fullName evidence="2">Uncharacterized protein</fullName>
    </submittedName>
</protein>